<feature type="transmembrane region" description="Helical" evidence="2">
    <location>
        <begin position="194"/>
        <end position="213"/>
    </location>
</feature>
<feature type="transmembrane region" description="Helical" evidence="2">
    <location>
        <begin position="219"/>
        <end position="238"/>
    </location>
</feature>
<feature type="transmembrane region" description="Helical" evidence="2">
    <location>
        <begin position="156"/>
        <end position="182"/>
    </location>
</feature>
<evidence type="ECO:0000256" key="2">
    <source>
        <dbReference type="SAM" id="Phobius"/>
    </source>
</evidence>
<feature type="transmembrane region" description="Helical" evidence="2">
    <location>
        <begin position="131"/>
        <end position="150"/>
    </location>
</feature>
<keyword evidence="2" id="KW-0472">Membrane</keyword>
<comment type="caution">
    <text evidence="3">The sequence shown here is derived from an EMBL/GenBank/DDBJ whole genome shotgun (WGS) entry which is preliminary data.</text>
</comment>
<feature type="transmembrane region" description="Helical" evidence="2">
    <location>
        <begin position="322"/>
        <end position="347"/>
    </location>
</feature>
<organism evidence="3 4">
    <name type="scientific">Podospora fimiseda</name>
    <dbReference type="NCBI Taxonomy" id="252190"/>
    <lineage>
        <taxon>Eukaryota</taxon>
        <taxon>Fungi</taxon>
        <taxon>Dikarya</taxon>
        <taxon>Ascomycota</taxon>
        <taxon>Pezizomycotina</taxon>
        <taxon>Sordariomycetes</taxon>
        <taxon>Sordariomycetidae</taxon>
        <taxon>Sordariales</taxon>
        <taxon>Podosporaceae</taxon>
        <taxon>Podospora</taxon>
    </lineage>
</organism>
<feature type="compositionally biased region" description="Low complexity" evidence="1">
    <location>
        <begin position="648"/>
        <end position="658"/>
    </location>
</feature>
<evidence type="ECO:0000313" key="3">
    <source>
        <dbReference type="EMBL" id="KAK4221408.1"/>
    </source>
</evidence>
<sequence>MTTKKEHLSPEPDEDEEVESVPLMKSPLRSATLNIKQAVVAAPIETLGGWRADQDLPDFERHEEATNIEVFYDLFFAANLCVYFENQDISSLEQFGTFVAYFTLLWFNWAALGLFDVRFVTDSIFERCVRAVHFGVCVGFAVVVPTFSLYDQKAQTFFTFSIILMVSRLTLAVQYASVLWYVRKYKNTQLPLGLMVILNFVSAMTYLGVAFGFKDGKGKLFLAWYIVTALETVINIVFSLKWKTLSFEGTHLGHRMSLLTYILMGEGILTVLSSVAKVVINGNAWTSPTIGNVAAGVATLYVIYMIYYDWRPIRKMPLGRNLLWSFLHFPFHLCMKLFILGFTQFIIWWKILETNGMAARKFLEALEAMEDPTWTGASTDYYVDSLNKTVQEIFAVYTPKYQATVDSVDIALQHIKNMNITEEWWRAAPSLTEESKDPILMELLAATTNYLLAMVNSLFATFNINGISTVAEGFEGTDMEFNQAVYKFNEGKFHVVFSYAFIAAGISVFFLNLLYILSRTRGWTPFNYVRKTINFLLGLGLCLLPLIGLNPEKAREFKETPWPLPTICLVFFFILVLNHLPQPPPLFFEKDNQGPTKRPTWEIIQTLGFRNENHPRNVASKAEGQSLVQERQVNVGLPQPFGGDHHAAAAAGQQQQQQQGGGYYQGGPDSDPESQTYLAYSEANSYQGHVYQGEMVSREGTPGVDGRGGYRDSVYSRPGQGGN</sequence>
<name>A0AAN7BEV9_9PEZI</name>
<gene>
    <name evidence="3" type="ORF">QBC38DRAFT_550029</name>
</gene>
<dbReference type="Proteomes" id="UP001301958">
    <property type="component" value="Unassembled WGS sequence"/>
</dbReference>
<dbReference type="InterPro" id="IPR010640">
    <property type="entry name" value="Low_temperature_requirement_A"/>
</dbReference>
<feature type="transmembrane region" description="Helical" evidence="2">
    <location>
        <begin position="292"/>
        <end position="310"/>
    </location>
</feature>
<feature type="region of interest" description="Disordered" evidence="1">
    <location>
        <begin position="1"/>
        <end position="21"/>
    </location>
</feature>
<evidence type="ECO:0008006" key="5">
    <source>
        <dbReference type="Google" id="ProtNLM"/>
    </source>
</evidence>
<feature type="region of interest" description="Disordered" evidence="1">
    <location>
        <begin position="636"/>
        <end position="723"/>
    </location>
</feature>
<keyword evidence="2" id="KW-0812">Transmembrane</keyword>
<dbReference type="Pfam" id="PF06772">
    <property type="entry name" value="LtrA"/>
    <property type="match status" value="1"/>
</dbReference>
<feature type="transmembrane region" description="Helical" evidence="2">
    <location>
        <begin position="258"/>
        <end position="280"/>
    </location>
</feature>
<protein>
    <recommendedName>
        <fullName evidence="5">Low temperature requirement A</fullName>
    </recommendedName>
</protein>
<dbReference type="PANTHER" id="PTHR42101:SF1">
    <property type="entry name" value="LOW TEMPERATURE REQUIREMENT A"/>
    <property type="match status" value="1"/>
</dbReference>
<feature type="compositionally biased region" description="Polar residues" evidence="1">
    <location>
        <begin position="673"/>
        <end position="687"/>
    </location>
</feature>
<keyword evidence="4" id="KW-1185">Reference proteome</keyword>
<feature type="transmembrane region" description="Helical" evidence="2">
    <location>
        <begin position="562"/>
        <end position="580"/>
    </location>
</feature>
<keyword evidence="2" id="KW-1133">Transmembrane helix</keyword>
<reference evidence="3" key="2">
    <citation type="submission" date="2023-05" db="EMBL/GenBank/DDBJ databases">
        <authorList>
            <consortium name="Lawrence Berkeley National Laboratory"/>
            <person name="Steindorff A."/>
            <person name="Hensen N."/>
            <person name="Bonometti L."/>
            <person name="Westerberg I."/>
            <person name="Brannstrom I.O."/>
            <person name="Guillou S."/>
            <person name="Cros-Aarteil S."/>
            <person name="Calhoun S."/>
            <person name="Haridas S."/>
            <person name="Kuo A."/>
            <person name="Mondo S."/>
            <person name="Pangilinan J."/>
            <person name="Riley R."/>
            <person name="Labutti K."/>
            <person name="Andreopoulos B."/>
            <person name="Lipzen A."/>
            <person name="Chen C."/>
            <person name="Yanf M."/>
            <person name="Daum C."/>
            <person name="Ng V."/>
            <person name="Clum A."/>
            <person name="Ohm R."/>
            <person name="Martin F."/>
            <person name="Silar P."/>
            <person name="Natvig D."/>
            <person name="Lalanne C."/>
            <person name="Gautier V."/>
            <person name="Ament-Velasquez S.L."/>
            <person name="Kruys A."/>
            <person name="Hutchinson M.I."/>
            <person name="Powell A.J."/>
            <person name="Barry K."/>
            <person name="Miller A.N."/>
            <person name="Grigoriev I.V."/>
            <person name="Debuchy R."/>
            <person name="Gladieux P."/>
            <person name="Thoren M.H."/>
            <person name="Johannesson H."/>
        </authorList>
    </citation>
    <scope>NUCLEOTIDE SEQUENCE</scope>
    <source>
        <strain evidence="3">CBS 990.96</strain>
    </source>
</reference>
<dbReference type="AlphaFoldDB" id="A0AAN7BEV9"/>
<feature type="transmembrane region" description="Helical" evidence="2">
    <location>
        <begin position="496"/>
        <end position="516"/>
    </location>
</feature>
<evidence type="ECO:0000313" key="4">
    <source>
        <dbReference type="Proteomes" id="UP001301958"/>
    </source>
</evidence>
<evidence type="ECO:0000256" key="1">
    <source>
        <dbReference type="SAM" id="MobiDB-lite"/>
    </source>
</evidence>
<feature type="transmembrane region" description="Helical" evidence="2">
    <location>
        <begin position="98"/>
        <end position="119"/>
    </location>
</feature>
<dbReference type="EMBL" id="MU865551">
    <property type="protein sequence ID" value="KAK4221408.1"/>
    <property type="molecule type" value="Genomic_DNA"/>
</dbReference>
<feature type="transmembrane region" description="Helical" evidence="2">
    <location>
        <begin position="528"/>
        <end position="550"/>
    </location>
</feature>
<accession>A0AAN7BEV9</accession>
<proteinExistence type="predicted"/>
<feature type="compositionally biased region" description="Basic and acidic residues" evidence="1">
    <location>
        <begin position="1"/>
        <end position="10"/>
    </location>
</feature>
<dbReference type="PANTHER" id="PTHR42101">
    <property type="entry name" value="CHROMOSOME 16, WHOLE GENOME SHOTGUN SEQUENCE"/>
    <property type="match status" value="1"/>
</dbReference>
<reference evidence="3" key="1">
    <citation type="journal article" date="2023" name="Mol. Phylogenet. Evol.">
        <title>Genome-scale phylogeny and comparative genomics of the fungal order Sordariales.</title>
        <authorList>
            <person name="Hensen N."/>
            <person name="Bonometti L."/>
            <person name="Westerberg I."/>
            <person name="Brannstrom I.O."/>
            <person name="Guillou S."/>
            <person name="Cros-Aarteil S."/>
            <person name="Calhoun S."/>
            <person name="Haridas S."/>
            <person name="Kuo A."/>
            <person name="Mondo S."/>
            <person name="Pangilinan J."/>
            <person name="Riley R."/>
            <person name="LaButti K."/>
            <person name="Andreopoulos B."/>
            <person name="Lipzen A."/>
            <person name="Chen C."/>
            <person name="Yan M."/>
            <person name="Daum C."/>
            <person name="Ng V."/>
            <person name="Clum A."/>
            <person name="Steindorff A."/>
            <person name="Ohm R.A."/>
            <person name="Martin F."/>
            <person name="Silar P."/>
            <person name="Natvig D.O."/>
            <person name="Lalanne C."/>
            <person name="Gautier V."/>
            <person name="Ament-Velasquez S.L."/>
            <person name="Kruys A."/>
            <person name="Hutchinson M.I."/>
            <person name="Powell A.J."/>
            <person name="Barry K."/>
            <person name="Miller A.N."/>
            <person name="Grigoriev I.V."/>
            <person name="Debuchy R."/>
            <person name="Gladieux P."/>
            <person name="Hiltunen Thoren M."/>
            <person name="Johannesson H."/>
        </authorList>
    </citation>
    <scope>NUCLEOTIDE SEQUENCE</scope>
    <source>
        <strain evidence="3">CBS 990.96</strain>
    </source>
</reference>